<comment type="subcellular location">
    <subcellularLocation>
        <location evidence="1">Membrane</location>
        <topology evidence="1">Multi-pass membrane protein</topology>
    </subcellularLocation>
</comment>
<dbReference type="RefSeq" id="WP_106707685.1">
    <property type="nucleotide sequence ID" value="NZ_PXXU01000046.1"/>
</dbReference>
<feature type="transmembrane region" description="Helical" evidence="8">
    <location>
        <begin position="480"/>
        <end position="498"/>
    </location>
</feature>
<evidence type="ECO:0000256" key="2">
    <source>
        <dbReference type="ARBA" id="ARBA00022448"/>
    </source>
</evidence>
<feature type="transmembrane region" description="Helical" evidence="8">
    <location>
        <begin position="7"/>
        <end position="24"/>
    </location>
</feature>
<dbReference type="InterPro" id="IPR006037">
    <property type="entry name" value="RCK_C"/>
</dbReference>
<feature type="transmembrane region" description="Helical" evidence="8">
    <location>
        <begin position="57"/>
        <end position="80"/>
    </location>
</feature>
<dbReference type="GO" id="GO:0005886">
    <property type="term" value="C:plasma membrane"/>
    <property type="evidence" value="ECO:0007669"/>
    <property type="project" value="TreeGrafter"/>
</dbReference>
<feature type="transmembrane region" description="Helical" evidence="8">
    <location>
        <begin position="540"/>
        <end position="558"/>
    </location>
</feature>
<reference evidence="10 11" key="1">
    <citation type="submission" date="2018-03" db="EMBL/GenBank/DDBJ databases">
        <title>Draft genome of Nitrosomonas supralitoralis APG5.</title>
        <authorList>
            <person name="Urakawa H."/>
            <person name="Lopez J.V."/>
        </authorList>
    </citation>
    <scope>NUCLEOTIDE SEQUENCE [LARGE SCALE GENOMIC DNA]</scope>
    <source>
        <strain evidence="10 11">APG5</strain>
    </source>
</reference>
<feature type="transmembrane region" description="Helical" evidence="8">
    <location>
        <begin position="180"/>
        <end position="200"/>
    </location>
</feature>
<evidence type="ECO:0000256" key="5">
    <source>
        <dbReference type="ARBA" id="ARBA00022989"/>
    </source>
</evidence>
<keyword evidence="6 8" id="KW-0472">Membrane</keyword>
<evidence type="ECO:0000256" key="8">
    <source>
        <dbReference type="SAM" id="Phobius"/>
    </source>
</evidence>
<dbReference type="GO" id="GO:0006813">
    <property type="term" value="P:potassium ion transport"/>
    <property type="evidence" value="ECO:0007669"/>
    <property type="project" value="InterPro"/>
</dbReference>
<feature type="domain" description="RCK C-terminal" evidence="9">
    <location>
        <begin position="333"/>
        <end position="418"/>
    </location>
</feature>
<dbReference type="AlphaFoldDB" id="A0A2P7NST1"/>
<gene>
    <name evidence="10" type="ORF">C7H79_12990</name>
</gene>
<dbReference type="PANTHER" id="PTHR43652">
    <property type="entry name" value="BASIC AMINO ACID ANTIPORTER YFCC-RELATED"/>
    <property type="match status" value="1"/>
</dbReference>
<keyword evidence="5 8" id="KW-1133">Transmembrane helix</keyword>
<evidence type="ECO:0000313" key="10">
    <source>
        <dbReference type="EMBL" id="PSJ16534.1"/>
    </source>
</evidence>
<dbReference type="OrthoDB" id="9809303at2"/>
<protein>
    <submittedName>
        <fullName evidence="10">SLC13 family permease</fullName>
    </submittedName>
</protein>
<dbReference type="SUPFAM" id="SSF116726">
    <property type="entry name" value="TrkA C-terminal domain-like"/>
    <property type="match status" value="2"/>
</dbReference>
<feature type="transmembrane region" description="Helical" evidence="8">
    <location>
        <begin position="433"/>
        <end position="460"/>
    </location>
</feature>
<accession>A0A2P7NST1</accession>
<dbReference type="GO" id="GO:0008324">
    <property type="term" value="F:monoatomic cation transmembrane transporter activity"/>
    <property type="evidence" value="ECO:0007669"/>
    <property type="project" value="InterPro"/>
</dbReference>
<feature type="transmembrane region" description="Helical" evidence="8">
    <location>
        <begin position="92"/>
        <end position="118"/>
    </location>
</feature>
<keyword evidence="4" id="KW-0677">Repeat</keyword>
<dbReference type="Proteomes" id="UP000241912">
    <property type="component" value="Unassembled WGS sequence"/>
</dbReference>
<comment type="caution">
    <text evidence="10">The sequence shown here is derived from an EMBL/GenBank/DDBJ whole genome shotgun (WGS) entry which is preliminary data.</text>
</comment>
<dbReference type="Pfam" id="PF03600">
    <property type="entry name" value="CitMHS"/>
    <property type="match status" value="1"/>
</dbReference>
<sequence length="625" mass="66241">MTSNQTVILIILVFTMAMFLWGRWRHDMVAVGALLACVLTGLIAAADAFIGFGHPAVISVACILILSRGLQTSGAVNVLVRHTLPKNAGPTLNLVALVGLGAVLSGFMNNVGAMALLMPVAIQLAERLELPPGRILMPLAFGTILGGMTTMIGTPPNLIVSGFRAQSGDGSFGMFDFTPVGLAVALSGVIFIAVVGWRLVPMRKQTGIEAFETGAYTTEVRVSADSKAAGMVLHELETILDEHAAQVVGLVRNEKHLTTPRAGFKILANDILIIEAEAEALAHILSNLGLNLEEADTQHNDREKSQSEAEHTRRHDDIKVSNKKNGAIESVEAEEESSQSDEIILMEFVVRPESTISGRSAADMRLRTRYGLNLLAVSREGSRAKTRLRTLKIQPGDLLLLQGTAEVLAEFAADFGCVPLANRELHIPDKRKALIAGGIMAAAVGGAAFGLLPAAISFALGVLASMVFHIIAPRAVYDAIDWPVIVLLGALIPVAGVLDSTGTADLMARFMIDNIVQGHAIMGLALILIITMFLSDLMNNAATAAVMCPIAIGTATALGVNADSFLMAVAIGASCAFLTPIGHQNNTLILGPGGFRFGDYWQLGLPLEILVITVSIPLLLIFWPL</sequence>
<feature type="region of interest" description="Disordered" evidence="7">
    <location>
        <begin position="296"/>
        <end position="338"/>
    </location>
</feature>
<dbReference type="Pfam" id="PF02080">
    <property type="entry name" value="TrkA_C"/>
    <property type="match status" value="2"/>
</dbReference>
<dbReference type="InterPro" id="IPR036721">
    <property type="entry name" value="RCK_C_sf"/>
</dbReference>
<name>A0A2P7NST1_9PROT</name>
<evidence type="ECO:0000256" key="6">
    <source>
        <dbReference type="ARBA" id="ARBA00023136"/>
    </source>
</evidence>
<keyword evidence="2" id="KW-0813">Transport</keyword>
<feature type="compositionally biased region" description="Basic and acidic residues" evidence="7">
    <location>
        <begin position="296"/>
        <end position="320"/>
    </location>
</feature>
<evidence type="ECO:0000256" key="7">
    <source>
        <dbReference type="SAM" id="MobiDB-lite"/>
    </source>
</evidence>
<evidence type="ECO:0000256" key="1">
    <source>
        <dbReference type="ARBA" id="ARBA00004141"/>
    </source>
</evidence>
<proteinExistence type="predicted"/>
<feature type="transmembrane region" description="Helical" evidence="8">
    <location>
        <begin position="565"/>
        <end position="583"/>
    </location>
</feature>
<dbReference type="PROSITE" id="PS51202">
    <property type="entry name" value="RCK_C"/>
    <property type="match status" value="2"/>
</dbReference>
<dbReference type="Gene3D" id="3.30.70.1450">
    <property type="entry name" value="Regulator of K+ conductance, C-terminal domain"/>
    <property type="match status" value="2"/>
</dbReference>
<feature type="transmembrane region" description="Helical" evidence="8">
    <location>
        <begin position="510"/>
        <end position="534"/>
    </location>
</feature>
<feature type="domain" description="RCK C-terminal" evidence="9">
    <location>
        <begin position="204"/>
        <end position="290"/>
    </location>
</feature>
<feature type="transmembrane region" description="Helical" evidence="8">
    <location>
        <begin position="30"/>
        <end position="50"/>
    </location>
</feature>
<dbReference type="InterPro" id="IPR004680">
    <property type="entry name" value="Cit_transptr-like_dom"/>
</dbReference>
<feature type="transmembrane region" description="Helical" evidence="8">
    <location>
        <begin position="139"/>
        <end position="160"/>
    </location>
</feature>
<keyword evidence="3 8" id="KW-0812">Transmembrane</keyword>
<keyword evidence="11" id="KW-1185">Reference proteome</keyword>
<feature type="transmembrane region" description="Helical" evidence="8">
    <location>
        <begin position="603"/>
        <end position="623"/>
    </location>
</feature>
<evidence type="ECO:0000313" key="11">
    <source>
        <dbReference type="Proteomes" id="UP000241912"/>
    </source>
</evidence>
<dbReference type="InterPro" id="IPR051679">
    <property type="entry name" value="DASS-Related_Transporters"/>
</dbReference>
<evidence type="ECO:0000256" key="4">
    <source>
        <dbReference type="ARBA" id="ARBA00022737"/>
    </source>
</evidence>
<evidence type="ECO:0000256" key="3">
    <source>
        <dbReference type="ARBA" id="ARBA00022692"/>
    </source>
</evidence>
<dbReference type="EMBL" id="PXXU01000046">
    <property type="protein sequence ID" value="PSJ16534.1"/>
    <property type="molecule type" value="Genomic_DNA"/>
</dbReference>
<organism evidence="10 11">
    <name type="scientific">Nitrosomonas supralitoralis</name>
    <dbReference type="NCBI Taxonomy" id="2116706"/>
    <lineage>
        <taxon>Bacteria</taxon>
        <taxon>Pseudomonadati</taxon>
        <taxon>Pseudomonadota</taxon>
        <taxon>Betaproteobacteria</taxon>
        <taxon>Nitrosomonadales</taxon>
        <taxon>Nitrosomonadaceae</taxon>
        <taxon>Nitrosomonas</taxon>
    </lineage>
</organism>
<evidence type="ECO:0000259" key="9">
    <source>
        <dbReference type="PROSITE" id="PS51202"/>
    </source>
</evidence>
<dbReference type="PANTHER" id="PTHR43652:SF2">
    <property type="entry name" value="BASIC AMINO ACID ANTIPORTER YFCC-RELATED"/>
    <property type="match status" value="1"/>
</dbReference>